<dbReference type="OrthoDB" id="6251714at2759"/>
<dbReference type="SUPFAM" id="SSF51735">
    <property type="entry name" value="NAD(P)-binding Rossmann-fold domains"/>
    <property type="match status" value="1"/>
</dbReference>
<evidence type="ECO:0000313" key="2">
    <source>
        <dbReference type="Proteomes" id="UP000769528"/>
    </source>
</evidence>
<dbReference type="AlphaFoldDB" id="A0A9P8PCQ6"/>
<gene>
    <name evidence="1" type="ORF">WICMUC_005029</name>
</gene>
<dbReference type="InterPro" id="IPR036291">
    <property type="entry name" value="NAD(P)-bd_dom_sf"/>
</dbReference>
<reference evidence="1" key="2">
    <citation type="submission" date="2021-01" db="EMBL/GenBank/DDBJ databases">
        <authorList>
            <person name="Schikora-Tamarit M.A."/>
        </authorList>
    </citation>
    <scope>NUCLEOTIDE SEQUENCE</scope>
    <source>
        <strain evidence="1">CBS6341</strain>
    </source>
</reference>
<organism evidence="1 2">
    <name type="scientific">Wickerhamomyces mucosus</name>
    <dbReference type="NCBI Taxonomy" id="1378264"/>
    <lineage>
        <taxon>Eukaryota</taxon>
        <taxon>Fungi</taxon>
        <taxon>Dikarya</taxon>
        <taxon>Ascomycota</taxon>
        <taxon>Saccharomycotina</taxon>
        <taxon>Saccharomycetes</taxon>
        <taxon>Phaffomycetales</taxon>
        <taxon>Wickerhamomycetaceae</taxon>
        <taxon>Wickerhamomyces</taxon>
    </lineage>
</organism>
<reference evidence="1" key="1">
    <citation type="journal article" date="2021" name="Open Biol.">
        <title>Shared evolutionary footprints suggest mitochondrial oxidative damage underlies multiple complex I losses in fungi.</title>
        <authorList>
            <person name="Schikora-Tamarit M.A."/>
            <person name="Marcet-Houben M."/>
            <person name="Nosek J."/>
            <person name="Gabaldon T."/>
        </authorList>
    </citation>
    <scope>NUCLEOTIDE SEQUENCE</scope>
    <source>
        <strain evidence="1">CBS6341</strain>
    </source>
</reference>
<keyword evidence="2" id="KW-1185">Reference proteome</keyword>
<name>A0A9P8PCQ6_9ASCO</name>
<dbReference type="EMBL" id="JAEUBF010001336">
    <property type="protein sequence ID" value="KAH3669190.1"/>
    <property type="molecule type" value="Genomic_DNA"/>
</dbReference>
<proteinExistence type="predicted"/>
<evidence type="ECO:0000313" key="1">
    <source>
        <dbReference type="EMBL" id="KAH3669190.1"/>
    </source>
</evidence>
<accession>A0A9P8PCQ6</accession>
<sequence>MNRGIKYVPYRGKIVLITDASAGIVQQNVVDYAEACDIKLTITPRRLEKLEIELKSKYPKKDFKDIDISINNPRKALGVDKIGNFNLEDIDEIFQVKVIGMIAID</sequence>
<dbReference type="Gene3D" id="3.40.50.720">
    <property type="entry name" value="NAD(P)-binding Rossmann-like Domain"/>
    <property type="match status" value="1"/>
</dbReference>
<dbReference type="Proteomes" id="UP000769528">
    <property type="component" value="Unassembled WGS sequence"/>
</dbReference>
<protein>
    <submittedName>
        <fullName evidence="1">Uncharacterized protein</fullName>
    </submittedName>
</protein>
<comment type="caution">
    <text evidence="1">The sequence shown here is derived from an EMBL/GenBank/DDBJ whole genome shotgun (WGS) entry which is preliminary data.</text>
</comment>